<proteinExistence type="predicted"/>
<sequence>MLNYPQRLDECSTPKFSRKVYLIIHKYIDHNAGGFSETLQRTPGLKKTLEDLLWLQRAVLNTPNPLDGVNHTPQSSTSGPTMSLCKLLAEAEECAWIIIDELPHYELNALGC</sequence>
<evidence type="ECO:0000313" key="1">
    <source>
        <dbReference type="EMBL" id="OKP14955.1"/>
    </source>
</evidence>
<gene>
    <name evidence="1" type="ORF">PENSUB_4421</name>
</gene>
<keyword evidence="2" id="KW-1185">Reference proteome</keyword>
<reference evidence="1 2" key="1">
    <citation type="submission" date="2016-10" db="EMBL/GenBank/DDBJ databases">
        <title>Genome sequence of the ascomycete fungus Penicillium subrubescens.</title>
        <authorList>
            <person name="De Vries R.P."/>
            <person name="Peng M."/>
            <person name="Dilokpimol A."/>
            <person name="Hilden K."/>
            <person name="Makela M.R."/>
            <person name="Grigoriev I."/>
            <person name="Riley R."/>
            <person name="Granchi Z."/>
        </authorList>
    </citation>
    <scope>NUCLEOTIDE SEQUENCE [LARGE SCALE GENOMIC DNA]</scope>
    <source>
        <strain evidence="1 2">CBS 132785</strain>
    </source>
</reference>
<accession>A0A1Q5UR44</accession>
<dbReference type="AlphaFoldDB" id="A0A1Q5UR44"/>
<evidence type="ECO:0000313" key="2">
    <source>
        <dbReference type="Proteomes" id="UP000186955"/>
    </source>
</evidence>
<dbReference type="Proteomes" id="UP000186955">
    <property type="component" value="Unassembled WGS sequence"/>
</dbReference>
<dbReference type="EMBL" id="MNBE01000038">
    <property type="protein sequence ID" value="OKP14955.1"/>
    <property type="molecule type" value="Genomic_DNA"/>
</dbReference>
<comment type="caution">
    <text evidence="1">The sequence shown here is derived from an EMBL/GenBank/DDBJ whole genome shotgun (WGS) entry which is preliminary data.</text>
</comment>
<organism evidence="1 2">
    <name type="scientific">Penicillium subrubescens</name>
    <dbReference type="NCBI Taxonomy" id="1316194"/>
    <lineage>
        <taxon>Eukaryota</taxon>
        <taxon>Fungi</taxon>
        <taxon>Dikarya</taxon>
        <taxon>Ascomycota</taxon>
        <taxon>Pezizomycotina</taxon>
        <taxon>Eurotiomycetes</taxon>
        <taxon>Eurotiomycetidae</taxon>
        <taxon>Eurotiales</taxon>
        <taxon>Aspergillaceae</taxon>
        <taxon>Penicillium</taxon>
    </lineage>
</organism>
<name>A0A1Q5UR44_9EURO</name>
<protein>
    <submittedName>
        <fullName evidence="1">Uncharacterized protein</fullName>
    </submittedName>
</protein>